<dbReference type="InterPro" id="IPR020846">
    <property type="entry name" value="MFS_dom"/>
</dbReference>
<dbReference type="PANTHER" id="PTHR43124:SF8">
    <property type="entry name" value="INNER MEMBRANE TRANSPORT PROTEIN YDHP"/>
    <property type="match status" value="1"/>
</dbReference>
<protein>
    <submittedName>
        <fullName evidence="9">Purine efflux pump PbuE</fullName>
    </submittedName>
</protein>
<keyword evidence="5 7" id="KW-1133">Transmembrane helix</keyword>
<evidence type="ECO:0000256" key="7">
    <source>
        <dbReference type="SAM" id="Phobius"/>
    </source>
</evidence>
<feature type="transmembrane region" description="Helical" evidence="7">
    <location>
        <begin position="237"/>
        <end position="257"/>
    </location>
</feature>
<feature type="transmembrane region" description="Helical" evidence="7">
    <location>
        <begin position="327"/>
        <end position="350"/>
    </location>
</feature>
<dbReference type="RefSeq" id="WP_185125543.1">
    <property type="nucleotide sequence ID" value="NZ_CAJEWD010000007.1"/>
</dbReference>
<gene>
    <name evidence="9" type="primary">pbuE</name>
    <name evidence="9" type="ORF">JEODO184_01009</name>
</gene>
<dbReference type="InterPro" id="IPR036259">
    <property type="entry name" value="MFS_trans_sf"/>
</dbReference>
<evidence type="ECO:0000313" key="10">
    <source>
        <dbReference type="Proteomes" id="UP000589351"/>
    </source>
</evidence>
<feature type="transmembrane region" description="Helical" evidence="7">
    <location>
        <begin position="269"/>
        <end position="287"/>
    </location>
</feature>
<dbReference type="CDD" id="cd17324">
    <property type="entry name" value="MFS_NepI_like"/>
    <property type="match status" value="1"/>
</dbReference>
<dbReference type="AlphaFoldDB" id="A0A6V7RH54"/>
<evidence type="ECO:0000256" key="3">
    <source>
        <dbReference type="ARBA" id="ARBA00022475"/>
    </source>
</evidence>
<dbReference type="InterPro" id="IPR011701">
    <property type="entry name" value="MFS"/>
</dbReference>
<sequence>MNKKLIVTFTVGIFLLGMMELIVSGILELMSSDLGISHALTGQLITVYAVSFALFGPLLIRLTENMSSKLVVLLSLVVFIIGNVVFGLSSTFVMLSVGRVITAMAAAVFIVKILDITVVLSEPRVRGKMLATVYMGFSAANVFGIPIGTIIGAQFGWRVIFAVVIVIAILVGLGVLFFVNSEALNADVAPGEVKSKITSKRNVTLYITVTLAVLIGNYIILGYISPLMTSHGYTLENVSFALLITGIGGMTGTYLGGNLVDKIGAKMTVISMLSLFLVSLFVMPFLYGTPILFYINVFCWALFQWATSPAIQGGLVENIEGSSSNVFSWNMSALNLGIGVGAVIGGIFINNFDISYGPWLGFVIVALGMVAAINIKTGQKQEV</sequence>
<feature type="transmembrane region" description="Helical" evidence="7">
    <location>
        <begin position="40"/>
        <end position="60"/>
    </location>
</feature>
<dbReference type="Proteomes" id="UP000589351">
    <property type="component" value="Unassembled WGS sequence"/>
</dbReference>
<dbReference type="Pfam" id="PF07690">
    <property type="entry name" value="MFS_1"/>
    <property type="match status" value="1"/>
</dbReference>
<dbReference type="PROSITE" id="PS50850">
    <property type="entry name" value="MFS"/>
    <property type="match status" value="1"/>
</dbReference>
<comment type="subcellular location">
    <subcellularLocation>
        <location evidence="1">Cell membrane</location>
        <topology evidence="1">Multi-pass membrane protein</topology>
    </subcellularLocation>
</comment>
<feature type="domain" description="Major facilitator superfamily (MFS) profile" evidence="8">
    <location>
        <begin position="5"/>
        <end position="380"/>
    </location>
</feature>
<feature type="transmembrane region" description="Helical" evidence="7">
    <location>
        <begin position="132"/>
        <end position="153"/>
    </location>
</feature>
<feature type="transmembrane region" description="Helical" evidence="7">
    <location>
        <begin position="100"/>
        <end position="120"/>
    </location>
</feature>
<feature type="transmembrane region" description="Helical" evidence="7">
    <location>
        <begin position="203"/>
        <end position="225"/>
    </location>
</feature>
<proteinExistence type="predicted"/>
<dbReference type="GO" id="GO:0022857">
    <property type="term" value="F:transmembrane transporter activity"/>
    <property type="evidence" value="ECO:0007669"/>
    <property type="project" value="InterPro"/>
</dbReference>
<reference evidence="9 10" key="1">
    <citation type="submission" date="2020-07" db="EMBL/GenBank/DDBJ databases">
        <authorList>
            <person name="Criscuolo A."/>
        </authorList>
    </citation>
    <scope>NUCLEOTIDE SEQUENCE [LARGE SCALE GENOMIC DNA]</scope>
    <source>
        <strain evidence="9">CIP111649</strain>
    </source>
</reference>
<keyword evidence="2" id="KW-0813">Transport</keyword>
<keyword evidence="4 7" id="KW-0812">Transmembrane</keyword>
<feature type="transmembrane region" description="Helical" evidence="7">
    <location>
        <begin position="159"/>
        <end position="179"/>
    </location>
</feature>
<evidence type="ECO:0000256" key="1">
    <source>
        <dbReference type="ARBA" id="ARBA00004651"/>
    </source>
</evidence>
<dbReference type="GO" id="GO:0005886">
    <property type="term" value="C:plasma membrane"/>
    <property type="evidence" value="ECO:0007669"/>
    <property type="project" value="UniProtKB-SubCell"/>
</dbReference>
<comment type="caution">
    <text evidence="9">The sequence shown here is derived from an EMBL/GenBank/DDBJ whole genome shotgun (WGS) entry which is preliminary data.</text>
</comment>
<dbReference type="Gene3D" id="1.20.1250.20">
    <property type="entry name" value="MFS general substrate transporter like domains"/>
    <property type="match status" value="1"/>
</dbReference>
<feature type="transmembrane region" description="Helical" evidence="7">
    <location>
        <begin position="356"/>
        <end position="375"/>
    </location>
</feature>
<name>A0A6V7RH54_9STAP</name>
<evidence type="ECO:0000256" key="4">
    <source>
        <dbReference type="ARBA" id="ARBA00022692"/>
    </source>
</evidence>
<evidence type="ECO:0000259" key="8">
    <source>
        <dbReference type="PROSITE" id="PS50850"/>
    </source>
</evidence>
<evidence type="ECO:0000313" key="9">
    <source>
        <dbReference type="EMBL" id="CAD2076633.1"/>
    </source>
</evidence>
<dbReference type="EMBL" id="CAJEWD010000007">
    <property type="protein sequence ID" value="CAD2076633.1"/>
    <property type="molecule type" value="Genomic_DNA"/>
</dbReference>
<feature type="transmembrane region" description="Helical" evidence="7">
    <location>
        <begin position="72"/>
        <end position="94"/>
    </location>
</feature>
<evidence type="ECO:0000256" key="6">
    <source>
        <dbReference type="ARBA" id="ARBA00023136"/>
    </source>
</evidence>
<dbReference type="PANTHER" id="PTHR43124">
    <property type="entry name" value="PURINE EFFLUX PUMP PBUE"/>
    <property type="match status" value="1"/>
</dbReference>
<keyword evidence="6 7" id="KW-0472">Membrane</keyword>
<dbReference type="SUPFAM" id="SSF103473">
    <property type="entry name" value="MFS general substrate transporter"/>
    <property type="match status" value="1"/>
</dbReference>
<keyword evidence="3" id="KW-1003">Cell membrane</keyword>
<accession>A0A6V7RH54</accession>
<organism evidence="9 10">
    <name type="scientific">Jeotgalicoccus meleagridis</name>
    <dbReference type="NCBI Taxonomy" id="2759181"/>
    <lineage>
        <taxon>Bacteria</taxon>
        <taxon>Bacillati</taxon>
        <taxon>Bacillota</taxon>
        <taxon>Bacilli</taxon>
        <taxon>Bacillales</taxon>
        <taxon>Staphylococcaceae</taxon>
        <taxon>Jeotgalicoccus</taxon>
    </lineage>
</organism>
<keyword evidence="10" id="KW-1185">Reference proteome</keyword>
<evidence type="ECO:0000256" key="2">
    <source>
        <dbReference type="ARBA" id="ARBA00022448"/>
    </source>
</evidence>
<dbReference type="InterPro" id="IPR050189">
    <property type="entry name" value="MFS_Efflux_Transporters"/>
</dbReference>
<evidence type="ECO:0000256" key="5">
    <source>
        <dbReference type="ARBA" id="ARBA00022989"/>
    </source>
</evidence>